<name>A0A1I7YBS0_9BILA</name>
<sequence>MNGNNPADYRPLEEKLDSFFSEYNGGNYGKSLLEEAMNVELPPDDDDWSDEGGVAEEKFLNVHKNKLATAESEEVRPVNNNNVEGVTSEPSTSQPPFCGAFQFLMLLVSYEDCMKNMDSDLRQRIEELVYHGREEKNTEHARYICNILNNENLRDRLIQELSPEARDEFFARLFEHYQH</sequence>
<dbReference type="WBParaSite" id="L893_g14775.t1">
    <property type="protein sequence ID" value="L893_g14775.t1"/>
    <property type="gene ID" value="L893_g14775"/>
</dbReference>
<dbReference type="AlphaFoldDB" id="A0A1I7YBS0"/>
<evidence type="ECO:0000313" key="1">
    <source>
        <dbReference type="Proteomes" id="UP000095287"/>
    </source>
</evidence>
<accession>A0A1I7YBS0</accession>
<dbReference type="Proteomes" id="UP000095287">
    <property type="component" value="Unplaced"/>
</dbReference>
<evidence type="ECO:0000313" key="2">
    <source>
        <dbReference type="WBParaSite" id="L893_g14775.t1"/>
    </source>
</evidence>
<organism evidence="1 2">
    <name type="scientific">Steinernema glaseri</name>
    <dbReference type="NCBI Taxonomy" id="37863"/>
    <lineage>
        <taxon>Eukaryota</taxon>
        <taxon>Metazoa</taxon>
        <taxon>Ecdysozoa</taxon>
        <taxon>Nematoda</taxon>
        <taxon>Chromadorea</taxon>
        <taxon>Rhabditida</taxon>
        <taxon>Tylenchina</taxon>
        <taxon>Panagrolaimomorpha</taxon>
        <taxon>Strongyloidoidea</taxon>
        <taxon>Steinernematidae</taxon>
        <taxon>Steinernema</taxon>
    </lineage>
</organism>
<protein>
    <submittedName>
        <fullName evidence="2">Peroxin-19</fullName>
    </submittedName>
</protein>
<proteinExistence type="predicted"/>
<keyword evidence="1" id="KW-1185">Reference proteome</keyword>
<reference evidence="2" key="1">
    <citation type="submission" date="2016-11" db="UniProtKB">
        <authorList>
            <consortium name="WormBaseParasite"/>
        </authorList>
    </citation>
    <scope>IDENTIFICATION</scope>
</reference>